<evidence type="ECO:0000259" key="5">
    <source>
        <dbReference type="PROSITE" id="PS50995"/>
    </source>
</evidence>
<dbReference type="PANTHER" id="PTHR42756">
    <property type="entry name" value="TRANSCRIPTIONAL REGULATOR, MARR"/>
    <property type="match status" value="1"/>
</dbReference>
<dbReference type="RefSeq" id="WP_008875234.1">
    <property type="nucleotide sequence ID" value="NZ_CAUM01000096.1"/>
</dbReference>
<dbReference type="OrthoDB" id="6331822at2"/>
<dbReference type="PRINTS" id="PR00598">
    <property type="entry name" value="HTHMARR"/>
</dbReference>
<proteinExistence type="predicted"/>
<dbReference type="PROSITE" id="PS50995">
    <property type="entry name" value="HTH_MARR_2"/>
    <property type="match status" value="1"/>
</dbReference>
<feature type="domain" description="HTH marR-type" evidence="5">
    <location>
        <begin position="6"/>
        <end position="138"/>
    </location>
</feature>
<name>M5F398_9HYPH</name>
<evidence type="ECO:0000256" key="4">
    <source>
        <dbReference type="SAM" id="MobiDB-lite"/>
    </source>
</evidence>
<gene>
    <name evidence="6" type="ORF">MESS2_300019</name>
</gene>
<evidence type="ECO:0000313" key="7">
    <source>
        <dbReference type="Proteomes" id="UP000012062"/>
    </source>
</evidence>
<comment type="caution">
    <text evidence="6">The sequence shown here is derived from an EMBL/GenBank/DDBJ whole genome shotgun (WGS) entry which is preliminary data.</text>
</comment>
<protein>
    <submittedName>
        <fullName evidence="6">Transcriptional regulator</fullName>
    </submittedName>
</protein>
<keyword evidence="2" id="KW-0238">DNA-binding</keyword>
<dbReference type="GO" id="GO:0003700">
    <property type="term" value="F:DNA-binding transcription factor activity"/>
    <property type="evidence" value="ECO:0007669"/>
    <property type="project" value="InterPro"/>
</dbReference>
<feature type="compositionally biased region" description="Basic residues" evidence="4">
    <location>
        <begin position="162"/>
        <end position="172"/>
    </location>
</feature>
<evidence type="ECO:0000256" key="2">
    <source>
        <dbReference type="ARBA" id="ARBA00023125"/>
    </source>
</evidence>
<dbReference type="eggNOG" id="COG1846">
    <property type="taxonomic scope" value="Bacteria"/>
</dbReference>
<dbReference type="AlphaFoldDB" id="M5F398"/>
<dbReference type="Pfam" id="PF01047">
    <property type="entry name" value="MarR"/>
    <property type="match status" value="1"/>
</dbReference>
<evidence type="ECO:0000256" key="3">
    <source>
        <dbReference type="ARBA" id="ARBA00023163"/>
    </source>
</evidence>
<dbReference type="InterPro" id="IPR000835">
    <property type="entry name" value="HTH_MarR-typ"/>
</dbReference>
<dbReference type="SMART" id="SM00347">
    <property type="entry name" value="HTH_MARR"/>
    <property type="match status" value="1"/>
</dbReference>
<sequence length="172" mass="18743">MTPFDRPPVGMNLARTAKVIGQAFDAALVEAGGTLPVWLTLLSIKSRELANQRELAGMIGIQGATLTHHLNAMEAQGLLTRRRDPENRRVHQVALTEAGEAMFVKLRTAALAFDKRLRAGLPDERLADFAEVLAALRANVEVPSFGRLLTAFPGDNSDIPPRSRKPARNVKS</sequence>
<keyword evidence="1" id="KW-0805">Transcription regulation</keyword>
<keyword evidence="7" id="KW-1185">Reference proteome</keyword>
<dbReference type="InterPro" id="IPR036388">
    <property type="entry name" value="WH-like_DNA-bd_sf"/>
</dbReference>
<dbReference type="PANTHER" id="PTHR42756:SF1">
    <property type="entry name" value="TRANSCRIPTIONAL REPRESSOR OF EMRAB OPERON"/>
    <property type="match status" value="1"/>
</dbReference>
<dbReference type="EMBL" id="CAUM01000096">
    <property type="protein sequence ID" value="CCV06301.1"/>
    <property type="molecule type" value="Genomic_DNA"/>
</dbReference>
<dbReference type="SUPFAM" id="SSF46785">
    <property type="entry name" value="Winged helix' DNA-binding domain"/>
    <property type="match status" value="1"/>
</dbReference>
<dbReference type="Gene3D" id="1.10.10.10">
    <property type="entry name" value="Winged helix-like DNA-binding domain superfamily/Winged helix DNA-binding domain"/>
    <property type="match status" value="1"/>
</dbReference>
<keyword evidence="3" id="KW-0804">Transcription</keyword>
<reference evidence="6 7" key="1">
    <citation type="submission" date="2013-02" db="EMBL/GenBank/DDBJ databases">
        <authorList>
            <person name="Genoscope - CEA"/>
        </authorList>
    </citation>
    <scope>NUCLEOTIDE SEQUENCE [LARGE SCALE GENOMIC DNA]</scope>
    <source>
        <strain evidence="6 7">STM 2683</strain>
    </source>
</reference>
<accession>M5F398</accession>
<feature type="region of interest" description="Disordered" evidence="4">
    <location>
        <begin position="153"/>
        <end position="172"/>
    </location>
</feature>
<evidence type="ECO:0000313" key="6">
    <source>
        <dbReference type="EMBL" id="CCV06301.1"/>
    </source>
</evidence>
<organism evidence="6 7">
    <name type="scientific">Mesorhizobium metallidurans STM 2683</name>
    <dbReference type="NCBI Taxonomy" id="1297569"/>
    <lineage>
        <taxon>Bacteria</taxon>
        <taxon>Pseudomonadati</taxon>
        <taxon>Pseudomonadota</taxon>
        <taxon>Alphaproteobacteria</taxon>
        <taxon>Hyphomicrobiales</taxon>
        <taxon>Phyllobacteriaceae</taxon>
        <taxon>Mesorhizobium</taxon>
    </lineage>
</organism>
<dbReference type="Proteomes" id="UP000012062">
    <property type="component" value="Unassembled WGS sequence"/>
</dbReference>
<dbReference type="InterPro" id="IPR036390">
    <property type="entry name" value="WH_DNA-bd_sf"/>
</dbReference>
<dbReference type="GO" id="GO:0003677">
    <property type="term" value="F:DNA binding"/>
    <property type="evidence" value="ECO:0007669"/>
    <property type="project" value="UniProtKB-KW"/>
</dbReference>
<dbReference type="STRING" id="1297569.MESS2_300019"/>
<evidence type="ECO:0000256" key="1">
    <source>
        <dbReference type="ARBA" id="ARBA00023015"/>
    </source>
</evidence>